<dbReference type="PROSITE" id="PS50206">
    <property type="entry name" value="RHODANESE_3"/>
    <property type="match status" value="2"/>
</dbReference>
<feature type="compositionally biased region" description="Polar residues" evidence="1">
    <location>
        <begin position="321"/>
        <end position="330"/>
    </location>
</feature>
<evidence type="ECO:0000256" key="1">
    <source>
        <dbReference type="SAM" id="MobiDB-lite"/>
    </source>
</evidence>
<feature type="domain" description="Rhodanese" evidence="2">
    <location>
        <begin position="76"/>
        <end position="164"/>
    </location>
</feature>
<comment type="caution">
    <text evidence="3">The sequence shown here is derived from an EMBL/GenBank/DDBJ whole genome shotgun (WGS) entry which is preliminary data.</text>
</comment>
<evidence type="ECO:0000313" key="4">
    <source>
        <dbReference type="Proteomes" id="UP000605676"/>
    </source>
</evidence>
<evidence type="ECO:0000313" key="3">
    <source>
        <dbReference type="EMBL" id="MBK3516008.1"/>
    </source>
</evidence>
<dbReference type="Proteomes" id="UP000605676">
    <property type="component" value="Unassembled WGS sequence"/>
</dbReference>
<keyword evidence="4" id="KW-1185">Reference proteome</keyword>
<gene>
    <name evidence="3" type="ORF">JIV24_01565</name>
</gene>
<dbReference type="PROSITE" id="PS51257">
    <property type="entry name" value="PROKAR_LIPOPROTEIN"/>
    <property type="match status" value="1"/>
</dbReference>
<evidence type="ECO:0000259" key="2">
    <source>
        <dbReference type="PROSITE" id="PS50206"/>
    </source>
</evidence>
<protein>
    <submittedName>
        <fullName evidence="3">Rhodanese-like domain-containing protein</fullName>
    </submittedName>
</protein>
<feature type="region of interest" description="Disordered" evidence="1">
    <location>
        <begin position="321"/>
        <end position="344"/>
    </location>
</feature>
<organism evidence="3 4">
    <name type="scientific">Carboxylicivirga marina</name>
    <dbReference type="NCBI Taxonomy" id="2800988"/>
    <lineage>
        <taxon>Bacteria</taxon>
        <taxon>Pseudomonadati</taxon>
        <taxon>Bacteroidota</taxon>
        <taxon>Bacteroidia</taxon>
        <taxon>Marinilabiliales</taxon>
        <taxon>Marinilabiliaceae</taxon>
        <taxon>Carboxylicivirga</taxon>
    </lineage>
</organism>
<proteinExistence type="predicted"/>
<dbReference type="PANTHER" id="PTHR43031">
    <property type="entry name" value="FAD-DEPENDENT OXIDOREDUCTASE"/>
    <property type="match status" value="1"/>
</dbReference>
<feature type="compositionally biased region" description="Basic and acidic residues" evidence="1">
    <location>
        <begin position="331"/>
        <end position="344"/>
    </location>
</feature>
<reference evidence="3 4" key="1">
    <citation type="submission" date="2021-01" db="EMBL/GenBank/DDBJ databases">
        <title>Carboxyliciviraga sp.nov., isolated from coastal sediments.</title>
        <authorList>
            <person name="Lu D."/>
            <person name="Zhang T."/>
        </authorList>
    </citation>
    <scope>NUCLEOTIDE SEQUENCE [LARGE SCALE GENOMIC DNA]</scope>
    <source>
        <strain evidence="3 4">N1Y132</strain>
    </source>
</reference>
<dbReference type="InterPro" id="IPR001763">
    <property type="entry name" value="Rhodanese-like_dom"/>
</dbReference>
<dbReference type="Gene3D" id="3.40.250.10">
    <property type="entry name" value="Rhodanese-like domain"/>
    <property type="match status" value="2"/>
</dbReference>
<dbReference type="SUPFAM" id="SSF52821">
    <property type="entry name" value="Rhodanese/Cell cycle control phosphatase"/>
    <property type="match status" value="2"/>
</dbReference>
<sequence>MKNLFRYSILMLAVSAMLFTGCKDDGDDADVSHFEIMTDYMVANNLDLPAIISGSEGDLKFVNPGPADEASVPTWAAGFDIIMDIRGGSDYAAGHIVGAQNVAWANVMTEANTVGQNAKILMVCYSGQSACYATSLLRLAGFDNAQALKWGMSGWASSCANHNSGWNNATGDLVSGHANWTNELTQSTFFNYPKFTASSSDGASILLERINAVFGAGFGAAAVSGSAVLDDPSAFCINNYYNEADHTEFGHFSGAYRIQPLTVGNDEIKHLDPESTVVTYCYTGQTSAVISAYLNVLGYSAKSMKAGMNGINNHSDVWTSGTNAGNNSKNQWKDSKPKDYPFGN</sequence>
<dbReference type="CDD" id="cd00158">
    <property type="entry name" value="RHOD"/>
    <property type="match status" value="2"/>
</dbReference>
<dbReference type="InterPro" id="IPR036873">
    <property type="entry name" value="Rhodanese-like_dom_sf"/>
</dbReference>
<dbReference type="Pfam" id="PF00581">
    <property type="entry name" value="Rhodanese"/>
    <property type="match status" value="2"/>
</dbReference>
<dbReference type="InterPro" id="IPR050229">
    <property type="entry name" value="GlpE_sulfurtransferase"/>
</dbReference>
<dbReference type="PANTHER" id="PTHR43031:SF7">
    <property type="entry name" value="NITRIC OXIDE REDUCTASE FLRD-NAD(+) REDUCTASE"/>
    <property type="match status" value="1"/>
</dbReference>
<accession>A0ABS1HEA8</accession>
<dbReference type="SMART" id="SM00450">
    <property type="entry name" value="RHOD"/>
    <property type="match status" value="2"/>
</dbReference>
<dbReference type="RefSeq" id="WP_200463240.1">
    <property type="nucleotide sequence ID" value="NZ_JAENRR010000002.1"/>
</dbReference>
<feature type="domain" description="Rhodanese" evidence="2">
    <location>
        <begin position="235"/>
        <end position="320"/>
    </location>
</feature>
<dbReference type="EMBL" id="JAENRR010000002">
    <property type="protein sequence ID" value="MBK3516008.1"/>
    <property type="molecule type" value="Genomic_DNA"/>
</dbReference>
<name>A0ABS1HEA8_9BACT</name>